<dbReference type="EMBL" id="JAGISH010000002">
    <property type="protein sequence ID" value="MBP0482090.1"/>
    <property type="molecule type" value="Genomic_DNA"/>
</dbReference>
<protein>
    <submittedName>
        <fullName evidence="1">Uncharacterized protein</fullName>
    </submittedName>
</protein>
<name>A0A940S2V5_9RHOB</name>
<dbReference type="AlphaFoldDB" id="A0A940S2V5"/>
<evidence type="ECO:0000313" key="2">
    <source>
        <dbReference type="Proteomes" id="UP000675940"/>
    </source>
</evidence>
<sequence length="98" mass="10303">MGFSAFLTTLSLGLVSLSGTEAATPKGLVLAQAAPYAADPYVATQGYVAPQGGDYMTTPQGCTYRRTQAPGYPPRWILVINPYHVGNGKSSRGCKGMM</sequence>
<reference evidence="1" key="1">
    <citation type="submission" date="2021-03" db="EMBL/GenBank/DDBJ databases">
        <title>Sagittula salina sp. nov. strain M10.9X isolated from the marine waste.</title>
        <authorList>
            <person name="Satari L."/>
            <person name="Molina-Menor E."/>
            <person name="Vidal-Verdu A."/>
            <person name="Pascual J."/>
            <person name="Pereto J."/>
            <person name="Porcar M."/>
        </authorList>
    </citation>
    <scope>NUCLEOTIDE SEQUENCE</scope>
    <source>
        <strain evidence="1">M10.9X</strain>
    </source>
</reference>
<gene>
    <name evidence="1" type="ORF">J5474_06240</name>
</gene>
<organism evidence="1 2">
    <name type="scientific">Sagittula salina</name>
    <dbReference type="NCBI Taxonomy" id="2820268"/>
    <lineage>
        <taxon>Bacteria</taxon>
        <taxon>Pseudomonadati</taxon>
        <taxon>Pseudomonadota</taxon>
        <taxon>Alphaproteobacteria</taxon>
        <taxon>Rhodobacterales</taxon>
        <taxon>Roseobacteraceae</taxon>
        <taxon>Sagittula</taxon>
    </lineage>
</organism>
<keyword evidence="2" id="KW-1185">Reference proteome</keyword>
<proteinExistence type="predicted"/>
<dbReference type="Proteomes" id="UP000675940">
    <property type="component" value="Unassembled WGS sequence"/>
</dbReference>
<comment type="caution">
    <text evidence="1">The sequence shown here is derived from an EMBL/GenBank/DDBJ whole genome shotgun (WGS) entry which is preliminary data.</text>
</comment>
<accession>A0A940S2V5</accession>
<evidence type="ECO:0000313" key="1">
    <source>
        <dbReference type="EMBL" id="MBP0482090.1"/>
    </source>
</evidence>
<dbReference type="RefSeq" id="WP_209359928.1">
    <property type="nucleotide sequence ID" value="NZ_JAGISH010000002.1"/>
</dbReference>